<sequence length="159" mass="17433">MNTSEFIAALRTHADKQISLLLPDGGFVPAHFHITEVGHVTKRFIDCGGTRRELETCLLQTWVHDDVDHRITAGKLAAIFDKAGDVLPHHDLPVEIEYEDYVVAQFPVESAEIIDGLLTFRLGLKHTDCLARGICLPGECAPKPQALPTTCCTPGSKCC</sequence>
<gene>
    <name evidence="1" type="ORF">HNQ65_003526</name>
</gene>
<name>A0A7W8DLK9_9BACT</name>
<evidence type="ECO:0000313" key="1">
    <source>
        <dbReference type="EMBL" id="MBB5033936.1"/>
    </source>
</evidence>
<dbReference type="Proteomes" id="UP000590740">
    <property type="component" value="Unassembled WGS sequence"/>
</dbReference>
<dbReference type="InterPro" id="IPR045534">
    <property type="entry name" value="DUF6428"/>
</dbReference>
<evidence type="ECO:0000313" key="2">
    <source>
        <dbReference type="Proteomes" id="UP000590740"/>
    </source>
</evidence>
<dbReference type="AlphaFoldDB" id="A0A7W8DLK9"/>
<dbReference type="EMBL" id="JACHIG010000007">
    <property type="protein sequence ID" value="MBB5033936.1"/>
    <property type="molecule type" value="Genomic_DNA"/>
</dbReference>
<dbReference type="RefSeq" id="WP_184341227.1">
    <property type="nucleotide sequence ID" value="NZ_JACHIG010000007.1"/>
</dbReference>
<reference evidence="1 2" key="1">
    <citation type="submission" date="2020-08" db="EMBL/GenBank/DDBJ databases">
        <title>Genomic Encyclopedia of Type Strains, Phase IV (KMG-IV): sequencing the most valuable type-strain genomes for metagenomic binning, comparative biology and taxonomic classification.</title>
        <authorList>
            <person name="Goeker M."/>
        </authorList>
    </citation>
    <scope>NUCLEOTIDE SEQUENCE [LARGE SCALE GENOMIC DNA]</scope>
    <source>
        <strain evidence="1 2">DSM 12252</strain>
    </source>
</reference>
<proteinExistence type="predicted"/>
<comment type="caution">
    <text evidence="1">The sequence shown here is derived from an EMBL/GenBank/DDBJ whole genome shotgun (WGS) entry which is preliminary data.</text>
</comment>
<accession>A0A7W8DLK9</accession>
<keyword evidence="2" id="KW-1185">Reference proteome</keyword>
<organism evidence="1 2">
    <name type="scientific">Prosthecobacter vanneervenii</name>
    <dbReference type="NCBI Taxonomy" id="48466"/>
    <lineage>
        <taxon>Bacteria</taxon>
        <taxon>Pseudomonadati</taxon>
        <taxon>Verrucomicrobiota</taxon>
        <taxon>Verrucomicrobiia</taxon>
        <taxon>Verrucomicrobiales</taxon>
        <taxon>Verrucomicrobiaceae</taxon>
        <taxon>Prosthecobacter</taxon>
    </lineage>
</organism>
<dbReference type="Pfam" id="PF20001">
    <property type="entry name" value="DUF6428"/>
    <property type="match status" value="1"/>
</dbReference>
<protein>
    <submittedName>
        <fullName evidence="1">Uncharacterized protein</fullName>
    </submittedName>
</protein>